<accession>A0A382F2L1</accession>
<proteinExistence type="predicted"/>
<feature type="compositionally biased region" description="Basic and acidic residues" evidence="1">
    <location>
        <begin position="156"/>
        <end position="172"/>
    </location>
</feature>
<gene>
    <name evidence="2" type="ORF">METZ01_LOCUS209769</name>
</gene>
<organism evidence="2">
    <name type="scientific">marine metagenome</name>
    <dbReference type="NCBI Taxonomy" id="408172"/>
    <lineage>
        <taxon>unclassified sequences</taxon>
        <taxon>metagenomes</taxon>
        <taxon>ecological metagenomes</taxon>
    </lineage>
</organism>
<name>A0A382F2L1_9ZZZZ</name>
<evidence type="ECO:0000313" key="2">
    <source>
        <dbReference type="EMBL" id="SVB56915.1"/>
    </source>
</evidence>
<sequence length="332" mass="36597">SVSAKGGAAKEITKDMKSIASSGGNNVLMHKGTADHIARHNKPGEGSVFSDDISMDDVQKAISEIPEEFYEKGGGVHTTTVPNAGYNLVQKASDIKKDHPNAKKIMVKKQVGYDREKKEPIMKEVPAYIIDDDKEKFKTDQLSVVVRPSNPDFMDDEVKNNSDVKKDLDGKKSHSVLTSFPGDPDVPTADKWEESGHAIIIPNGGKDADKTNWVEEPEEVDNPFAEIEFDPSDPAGWAEKVKAQAGEKEKALKYLQKRGVKVDYDRMASDPEYAQKMLKGSGELSGIGKKESLTINGKQYKRISESIEPTIFDPIKEAKKQLGSLYSRMIGK</sequence>
<dbReference type="EMBL" id="UINC01047531">
    <property type="protein sequence ID" value="SVB56915.1"/>
    <property type="molecule type" value="Genomic_DNA"/>
</dbReference>
<dbReference type="AlphaFoldDB" id="A0A382F2L1"/>
<protein>
    <submittedName>
        <fullName evidence="2">Uncharacterized protein</fullName>
    </submittedName>
</protein>
<feature type="region of interest" description="Disordered" evidence="1">
    <location>
        <begin position="148"/>
        <end position="190"/>
    </location>
</feature>
<evidence type="ECO:0000256" key="1">
    <source>
        <dbReference type="SAM" id="MobiDB-lite"/>
    </source>
</evidence>
<feature type="non-terminal residue" evidence="2">
    <location>
        <position position="1"/>
    </location>
</feature>
<reference evidence="2" key="1">
    <citation type="submission" date="2018-05" db="EMBL/GenBank/DDBJ databases">
        <authorList>
            <person name="Lanie J.A."/>
            <person name="Ng W.-L."/>
            <person name="Kazmierczak K.M."/>
            <person name="Andrzejewski T.M."/>
            <person name="Davidsen T.M."/>
            <person name="Wayne K.J."/>
            <person name="Tettelin H."/>
            <person name="Glass J.I."/>
            <person name="Rusch D."/>
            <person name="Podicherti R."/>
            <person name="Tsui H.-C.T."/>
            <person name="Winkler M.E."/>
        </authorList>
    </citation>
    <scope>NUCLEOTIDE SEQUENCE</scope>
</reference>